<evidence type="ECO:0000313" key="4">
    <source>
        <dbReference type="Proteomes" id="UP000023152"/>
    </source>
</evidence>
<protein>
    <submittedName>
        <fullName evidence="3">Ubiquitin-conjugating enzyme E2 D3</fullName>
    </submittedName>
</protein>
<proteinExistence type="predicted"/>
<keyword evidence="1" id="KW-1133">Transmembrane helix</keyword>
<accession>X6MJI8</accession>
<sequence length="198" mass="23113">MSKSKTEKRLLKELERLSKEPVPGCSAQLRGKNVTEWEAIIEGPRDSPYENGIFKLDIDFPKETWKHLLSSLFVYLKSLCFIRNIFPFCIAALICLSWFFFIEKTNKVDKVLLSLIALLQEPNPDDPLCSDVASVYKKNRKKHDETAKDWTKKYIFLFVLSIFLFLLFCKSVIFAPLVCTLKLHHKTHFLTKEKKIHT</sequence>
<evidence type="ECO:0000256" key="1">
    <source>
        <dbReference type="SAM" id="Phobius"/>
    </source>
</evidence>
<dbReference type="InterPro" id="IPR050113">
    <property type="entry name" value="Ub_conjugating_enzyme"/>
</dbReference>
<feature type="transmembrane region" description="Helical" evidence="1">
    <location>
        <begin position="85"/>
        <end position="102"/>
    </location>
</feature>
<dbReference type="InterPro" id="IPR000608">
    <property type="entry name" value="UBC"/>
</dbReference>
<evidence type="ECO:0000259" key="2">
    <source>
        <dbReference type="PROSITE" id="PS50127"/>
    </source>
</evidence>
<dbReference type="InterPro" id="IPR016135">
    <property type="entry name" value="UBQ-conjugating_enzyme/RWD"/>
</dbReference>
<keyword evidence="4" id="KW-1185">Reference proteome</keyword>
<evidence type="ECO:0000313" key="3">
    <source>
        <dbReference type="EMBL" id="ETO13816.1"/>
    </source>
</evidence>
<dbReference type="PANTHER" id="PTHR24067">
    <property type="entry name" value="UBIQUITIN-CONJUGATING ENZYME E2"/>
    <property type="match status" value="1"/>
</dbReference>
<dbReference type="OrthoDB" id="9973183at2759"/>
<organism evidence="3 4">
    <name type="scientific">Reticulomyxa filosa</name>
    <dbReference type="NCBI Taxonomy" id="46433"/>
    <lineage>
        <taxon>Eukaryota</taxon>
        <taxon>Sar</taxon>
        <taxon>Rhizaria</taxon>
        <taxon>Retaria</taxon>
        <taxon>Foraminifera</taxon>
        <taxon>Monothalamids</taxon>
        <taxon>Reticulomyxidae</taxon>
        <taxon>Reticulomyxa</taxon>
    </lineage>
</organism>
<keyword evidence="1" id="KW-0472">Membrane</keyword>
<feature type="transmembrane region" description="Helical" evidence="1">
    <location>
        <begin position="154"/>
        <end position="179"/>
    </location>
</feature>
<dbReference type="Proteomes" id="UP000023152">
    <property type="component" value="Unassembled WGS sequence"/>
</dbReference>
<dbReference type="AlphaFoldDB" id="X6MJI8"/>
<dbReference type="Gene3D" id="3.10.110.10">
    <property type="entry name" value="Ubiquitin Conjugating Enzyme"/>
    <property type="match status" value="1"/>
</dbReference>
<dbReference type="Pfam" id="PF00179">
    <property type="entry name" value="UQ_con"/>
    <property type="match status" value="2"/>
</dbReference>
<dbReference type="EMBL" id="ASPP01020374">
    <property type="protein sequence ID" value="ETO13816.1"/>
    <property type="molecule type" value="Genomic_DNA"/>
</dbReference>
<comment type="caution">
    <text evidence="3">The sequence shown here is derived from an EMBL/GenBank/DDBJ whole genome shotgun (WGS) entry which is preliminary data.</text>
</comment>
<dbReference type="PROSITE" id="PS50127">
    <property type="entry name" value="UBC_2"/>
    <property type="match status" value="1"/>
</dbReference>
<dbReference type="SMART" id="SM00212">
    <property type="entry name" value="UBCc"/>
    <property type="match status" value="1"/>
</dbReference>
<gene>
    <name evidence="3" type="ORF">RFI_23553</name>
</gene>
<dbReference type="SUPFAM" id="SSF54495">
    <property type="entry name" value="UBC-like"/>
    <property type="match status" value="1"/>
</dbReference>
<reference evidence="3 4" key="1">
    <citation type="journal article" date="2013" name="Curr. Biol.">
        <title>The Genome of the Foraminiferan Reticulomyxa filosa.</title>
        <authorList>
            <person name="Glockner G."/>
            <person name="Hulsmann N."/>
            <person name="Schleicher M."/>
            <person name="Noegel A.A."/>
            <person name="Eichinger L."/>
            <person name="Gallinger C."/>
            <person name="Pawlowski J."/>
            <person name="Sierra R."/>
            <person name="Euteneuer U."/>
            <person name="Pillet L."/>
            <person name="Moustafa A."/>
            <person name="Platzer M."/>
            <person name="Groth M."/>
            <person name="Szafranski K."/>
            <person name="Schliwa M."/>
        </authorList>
    </citation>
    <scope>NUCLEOTIDE SEQUENCE [LARGE SCALE GENOMIC DNA]</scope>
</reference>
<name>X6MJI8_RETFI</name>
<keyword evidence="1" id="KW-0812">Transmembrane</keyword>
<feature type="domain" description="UBC core" evidence="2">
    <location>
        <begin position="5"/>
        <end position="156"/>
    </location>
</feature>